<comment type="caution">
    <text evidence="8">The sequence shown here is derived from an EMBL/GenBank/DDBJ whole genome shotgun (WGS) entry which is preliminary data.</text>
</comment>
<evidence type="ECO:0000256" key="1">
    <source>
        <dbReference type="ARBA" id="ARBA00002270"/>
    </source>
</evidence>
<proteinExistence type="inferred from homology"/>
<comment type="subcellular location">
    <subcellularLocation>
        <location evidence="5">Secreted</location>
    </subcellularLocation>
    <subcellularLocation>
        <location evidence="5">Bacterial flagellum</location>
    </subcellularLocation>
</comment>
<protein>
    <recommendedName>
        <fullName evidence="5">Flagellin</fullName>
    </recommendedName>
</protein>
<keyword evidence="8" id="KW-0969">Cilium</keyword>
<dbReference type="PRINTS" id="PR00207">
    <property type="entry name" value="FLAGELLIN"/>
</dbReference>
<dbReference type="Gene3D" id="3.30.70.2120">
    <property type="match status" value="1"/>
</dbReference>
<feature type="domain" description="Flagellin N-terminal" evidence="6">
    <location>
        <begin position="5"/>
        <end position="141"/>
    </location>
</feature>
<reference evidence="8 9" key="1">
    <citation type="journal article" date="2019" name="bioRxiv">
        <title>Bacteria contribute to plant secondary compound degradation in a generalist herbivore system.</title>
        <authorList>
            <person name="Francoeur C.B."/>
            <person name="Khadempour L."/>
            <person name="Moreira-Soto R.D."/>
            <person name="Gotting K."/>
            <person name="Book A.J."/>
            <person name="Pinto-Tomas A.A."/>
            <person name="Keefover-Ring K."/>
            <person name="Currie C.R."/>
        </authorList>
    </citation>
    <scope>NUCLEOTIDE SEQUENCE [LARGE SCALE GENOMIC DNA]</scope>
    <source>
        <strain evidence="8">Acro-835</strain>
    </source>
</reference>
<keyword evidence="8" id="KW-0282">Flagellum</keyword>
<evidence type="ECO:0000259" key="7">
    <source>
        <dbReference type="Pfam" id="PF00700"/>
    </source>
</evidence>
<evidence type="ECO:0000256" key="2">
    <source>
        <dbReference type="ARBA" id="ARBA00005709"/>
    </source>
</evidence>
<dbReference type="InterPro" id="IPR046358">
    <property type="entry name" value="Flagellin_C"/>
</dbReference>
<name>A0ABX0R4P1_9GAMM</name>
<dbReference type="Gene3D" id="6.10.10.10">
    <property type="entry name" value="Flagellar export chaperone, C-terminal domain"/>
    <property type="match status" value="1"/>
</dbReference>
<dbReference type="NCBIfam" id="NF005294">
    <property type="entry name" value="PRK06819.1"/>
    <property type="match status" value="1"/>
</dbReference>
<dbReference type="RefSeq" id="WP_167012358.1">
    <property type="nucleotide sequence ID" value="NZ_VWXF01000001.1"/>
</dbReference>
<keyword evidence="8" id="KW-0966">Cell projection</keyword>
<dbReference type="InterPro" id="IPR042187">
    <property type="entry name" value="Flagellin_C_sub2"/>
</dbReference>
<organism evidence="8 9">
    <name type="scientific">Candidatus Pantoea multigeneris</name>
    <dbReference type="NCBI Taxonomy" id="2608357"/>
    <lineage>
        <taxon>Bacteria</taxon>
        <taxon>Pseudomonadati</taxon>
        <taxon>Pseudomonadota</taxon>
        <taxon>Gammaproteobacteria</taxon>
        <taxon>Enterobacterales</taxon>
        <taxon>Erwiniaceae</taxon>
        <taxon>Pantoea</taxon>
    </lineage>
</organism>
<comment type="similarity">
    <text evidence="2 5">Belongs to the bacterial flagellin family.</text>
</comment>
<dbReference type="Gene3D" id="1.20.1330.10">
    <property type="entry name" value="f41 fragment of flagellin, N-terminal domain"/>
    <property type="match status" value="2"/>
</dbReference>
<dbReference type="Gene3D" id="2.170.280.10">
    <property type="entry name" value="f41 fragment of flagellin, middle domain"/>
    <property type="match status" value="1"/>
</dbReference>
<evidence type="ECO:0000313" key="9">
    <source>
        <dbReference type="Proteomes" id="UP001515683"/>
    </source>
</evidence>
<evidence type="ECO:0000256" key="4">
    <source>
        <dbReference type="ARBA" id="ARBA00023143"/>
    </source>
</evidence>
<gene>
    <name evidence="8" type="ORF">F3J40_01885</name>
</gene>
<dbReference type="Gene3D" id="6.10.280.190">
    <property type="match status" value="1"/>
</dbReference>
<evidence type="ECO:0000256" key="5">
    <source>
        <dbReference type="RuleBase" id="RU362073"/>
    </source>
</evidence>
<accession>A0ABX0R4P1</accession>
<dbReference type="Gene3D" id="2.30.220.10">
    <property type="entry name" value="f41 fragment of flagellin, C-terminal domain"/>
    <property type="match status" value="1"/>
</dbReference>
<dbReference type="PANTHER" id="PTHR42792:SF2">
    <property type="entry name" value="FLAGELLIN"/>
    <property type="match status" value="1"/>
</dbReference>
<keyword evidence="4 5" id="KW-0975">Bacterial flagellum</keyword>
<dbReference type="Proteomes" id="UP001515683">
    <property type="component" value="Unassembled WGS sequence"/>
</dbReference>
<dbReference type="EMBL" id="VWXF01000001">
    <property type="protein sequence ID" value="NIF20370.1"/>
    <property type="molecule type" value="Genomic_DNA"/>
</dbReference>
<comment type="function">
    <text evidence="1 5">Flagellin is the subunit protein which polymerizes to form the filaments of bacterial flagella.</text>
</comment>
<dbReference type="Pfam" id="PF00669">
    <property type="entry name" value="Flagellin_N"/>
    <property type="match status" value="1"/>
</dbReference>
<dbReference type="InterPro" id="IPR001492">
    <property type="entry name" value="Flagellin"/>
</dbReference>
<dbReference type="SUPFAM" id="SSF64518">
    <property type="entry name" value="Phase 1 flagellin"/>
    <property type="match status" value="1"/>
</dbReference>
<keyword evidence="9" id="KW-1185">Reference proteome</keyword>
<dbReference type="InterPro" id="IPR001029">
    <property type="entry name" value="Flagellin_N"/>
</dbReference>
<evidence type="ECO:0000259" key="6">
    <source>
        <dbReference type="Pfam" id="PF00669"/>
    </source>
</evidence>
<evidence type="ECO:0000256" key="3">
    <source>
        <dbReference type="ARBA" id="ARBA00022525"/>
    </source>
</evidence>
<sequence>MAQVINTNSLSLITQNNINKNQSALSTSIERLSSGLRINSAKDDAAGEAIANRFTSSINGLTQAARNANDGISAAQTTEGALSEINNNLQRIRELTVQSQNGTNSDSDQTSIQDEIKSRLDEIDRVSGQTQFNGVNVLAKNGSMKIQVGSNDGETISIDLQKIDSSSLGLKGFSVDSNSLKLSDDITTIGDASSSGTAMKDVDLSSVATALKTDASNLSLHSVLDSNGDATSTYVVSNGTDNYSVSVGSGGAVKLNTTEVDYEDTANGVSSGVMSGQPIKVGADASGGAVGFVSVQGKDYSVAASAIVNGGATATTGKSDIDDIADADNSNLYTGVATSDPLALLDKAISQVDTFRSSLGAVQNRLDSAITNLNNTTTNLSEAQSRIQDADYATEVSNMSKAQIIQQAGNSVLAKANQVPQQVLSLLQG</sequence>
<dbReference type="PANTHER" id="PTHR42792">
    <property type="entry name" value="FLAGELLIN"/>
    <property type="match status" value="1"/>
</dbReference>
<dbReference type="Pfam" id="PF00700">
    <property type="entry name" value="Flagellin_C"/>
    <property type="match status" value="1"/>
</dbReference>
<keyword evidence="3 5" id="KW-0964">Secreted</keyword>
<evidence type="ECO:0000313" key="8">
    <source>
        <dbReference type="EMBL" id="NIF20370.1"/>
    </source>
</evidence>
<feature type="domain" description="Flagellin C-terminal" evidence="7">
    <location>
        <begin position="343"/>
        <end position="427"/>
    </location>
</feature>